<dbReference type="Proteomes" id="UP000035017">
    <property type="component" value="Unassembled WGS sequence"/>
</dbReference>
<accession>A0A0D0J928</accession>
<name>A0A0D0J928_AGRTU</name>
<dbReference type="CDD" id="cd10035">
    <property type="entry name" value="UDG_like"/>
    <property type="match status" value="1"/>
</dbReference>
<dbReference type="Pfam" id="PF03167">
    <property type="entry name" value="UDG"/>
    <property type="match status" value="1"/>
</dbReference>
<gene>
    <name evidence="2" type="ORF">RU07_11875</name>
</gene>
<feature type="domain" description="Uracil-DNA glycosylase-like" evidence="1">
    <location>
        <begin position="53"/>
        <end position="186"/>
    </location>
</feature>
<proteinExistence type="predicted"/>
<comment type="caution">
    <text evidence="2">The sequence shown here is derived from an EMBL/GenBank/DDBJ whole genome shotgun (WGS) entry which is preliminary data.</text>
</comment>
<dbReference type="SUPFAM" id="SSF52141">
    <property type="entry name" value="Uracil-DNA glycosylase-like"/>
    <property type="match status" value="1"/>
</dbReference>
<protein>
    <recommendedName>
        <fullName evidence="1">Uracil-DNA glycosylase-like domain-containing protein</fullName>
    </recommendedName>
</protein>
<dbReference type="EMBL" id="JXQV01000010">
    <property type="protein sequence ID" value="KIQ02422.1"/>
    <property type="molecule type" value="Genomic_DNA"/>
</dbReference>
<dbReference type="AlphaFoldDB" id="A0A0D0J928"/>
<evidence type="ECO:0000259" key="1">
    <source>
        <dbReference type="Pfam" id="PF03167"/>
    </source>
</evidence>
<evidence type="ECO:0000313" key="2">
    <source>
        <dbReference type="EMBL" id="KIQ02422.1"/>
    </source>
</evidence>
<sequence>MTYRGPDTLWHEHRREERLAALDSAHMQPLNAFREHVQLNSDRDMPNFDPYDGGISARLLILLETPGPSPVERGQRFVSIDNPTGTAKNLRKALTGAGISRRDIVLWNTVPWVRATRSSIVASERREGIKGLAGLLPLLPNLRVAVLAGAVASGAEDVLVDAGIEVILCPHPSPTLINTSRTLRDRLHAAFEAAAANLDQSETAIEIS</sequence>
<organism evidence="2 3">
    <name type="scientific">Agrobacterium tumefaciens</name>
    <dbReference type="NCBI Taxonomy" id="358"/>
    <lineage>
        <taxon>Bacteria</taxon>
        <taxon>Pseudomonadati</taxon>
        <taxon>Pseudomonadota</taxon>
        <taxon>Alphaproteobacteria</taxon>
        <taxon>Hyphomicrobiales</taxon>
        <taxon>Rhizobiaceae</taxon>
        <taxon>Rhizobium/Agrobacterium group</taxon>
        <taxon>Agrobacterium</taxon>
        <taxon>Agrobacterium tumefaciens complex</taxon>
    </lineage>
</organism>
<dbReference type="InterPro" id="IPR005122">
    <property type="entry name" value="Uracil-DNA_glycosylase-like"/>
</dbReference>
<reference evidence="2 3" key="1">
    <citation type="submission" date="2014-12" db="EMBL/GenBank/DDBJ databases">
        <title>16Stimator: statistical estimation of ribosomal gene copy numbers from draft genome assemblies.</title>
        <authorList>
            <person name="Perisin M.A."/>
            <person name="Vetter M."/>
            <person name="Gilbert J.A."/>
            <person name="Bergelson J."/>
        </authorList>
    </citation>
    <scope>NUCLEOTIDE SEQUENCE [LARGE SCALE GENOMIC DNA]</scope>
    <source>
        <strain evidence="2 3">MEJ076</strain>
    </source>
</reference>
<dbReference type="OrthoDB" id="64750at2"/>
<dbReference type="Gene3D" id="3.40.470.10">
    <property type="entry name" value="Uracil-DNA glycosylase-like domain"/>
    <property type="match status" value="1"/>
</dbReference>
<dbReference type="InterPro" id="IPR036895">
    <property type="entry name" value="Uracil-DNA_glycosylase-like_sf"/>
</dbReference>
<evidence type="ECO:0000313" key="3">
    <source>
        <dbReference type="Proteomes" id="UP000035017"/>
    </source>
</evidence>